<evidence type="ECO:0000313" key="1">
    <source>
        <dbReference type="EMBL" id="SQD76841.1"/>
    </source>
</evidence>
<dbReference type="PROSITE" id="PS51257">
    <property type="entry name" value="PROKAR_LIPOPROTEIN"/>
    <property type="match status" value="1"/>
</dbReference>
<proteinExistence type="predicted"/>
<name>A0A330LLG9_9GAMM</name>
<dbReference type="Proteomes" id="UP000250163">
    <property type="component" value="Chromosome MORIYA"/>
</dbReference>
<accession>A0A330LLG9</accession>
<organism evidence="1 2">
    <name type="scientific">Moritella yayanosii</name>
    <dbReference type="NCBI Taxonomy" id="69539"/>
    <lineage>
        <taxon>Bacteria</taxon>
        <taxon>Pseudomonadati</taxon>
        <taxon>Pseudomonadota</taxon>
        <taxon>Gammaproteobacteria</taxon>
        <taxon>Alteromonadales</taxon>
        <taxon>Moritellaceae</taxon>
        <taxon>Moritella</taxon>
    </lineage>
</organism>
<dbReference type="RefSeq" id="WP_112712182.1">
    <property type="nucleotide sequence ID" value="NZ_LS483250.1"/>
</dbReference>
<evidence type="ECO:0008006" key="3">
    <source>
        <dbReference type="Google" id="ProtNLM"/>
    </source>
</evidence>
<evidence type="ECO:0000313" key="2">
    <source>
        <dbReference type="Proteomes" id="UP000250163"/>
    </source>
</evidence>
<protein>
    <recommendedName>
        <fullName evidence="3">Lipoprotein</fullName>
    </recommendedName>
</protein>
<reference evidence="2" key="1">
    <citation type="submission" date="2018-05" db="EMBL/GenBank/DDBJ databases">
        <authorList>
            <person name="Cea G.-C."/>
            <person name="William W."/>
        </authorList>
    </citation>
    <scope>NUCLEOTIDE SEQUENCE [LARGE SCALE GENOMIC DNA]</scope>
    <source>
        <strain evidence="2">DB21MT 5</strain>
    </source>
</reference>
<sequence>MGNLSRLIIQGCAASLMIISMGCSEQGGSPPSGSVSEPSPDIEPNPTVVPALKLAESFDELIIEDGFTFAMQRTVKIDIYFSQKQEFTEISIFTAFDPNTNMPINLLEKAQIYNAIKFSTSLPVPSYTESMVVVINGDSYAELDLPIDETNHIHYLVE</sequence>
<dbReference type="OrthoDB" id="6399688at2"/>
<gene>
    <name evidence="1" type="ORF">MORIYA_0363</name>
</gene>
<keyword evidence="2" id="KW-1185">Reference proteome</keyword>
<dbReference type="EMBL" id="LS483250">
    <property type="protein sequence ID" value="SQD76841.1"/>
    <property type="molecule type" value="Genomic_DNA"/>
</dbReference>
<dbReference type="AlphaFoldDB" id="A0A330LLG9"/>
<dbReference type="KEGG" id="mya:MORIYA_0363"/>